<proteinExistence type="predicted"/>
<evidence type="ECO:0000313" key="3">
    <source>
        <dbReference type="Proteomes" id="UP001163046"/>
    </source>
</evidence>
<feature type="compositionally biased region" description="Polar residues" evidence="1">
    <location>
        <begin position="131"/>
        <end position="140"/>
    </location>
</feature>
<feature type="region of interest" description="Disordered" evidence="1">
    <location>
        <begin position="112"/>
        <end position="154"/>
    </location>
</feature>
<protein>
    <submittedName>
        <fullName evidence="2">Uncharacterized protein</fullName>
    </submittedName>
</protein>
<name>A0A9W9YRB3_9CNID</name>
<dbReference type="EMBL" id="MU827305">
    <property type="protein sequence ID" value="KAJ7363662.1"/>
    <property type="molecule type" value="Genomic_DNA"/>
</dbReference>
<feature type="compositionally biased region" description="Acidic residues" evidence="1">
    <location>
        <begin position="343"/>
        <end position="354"/>
    </location>
</feature>
<evidence type="ECO:0000256" key="1">
    <source>
        <dbReference type="SAM" id="MobiDB-lite"/>
    </source>
</evidence>
<gene>
    <name evidence="2" type="ORF">OS493_009824</name>
</gene>
<feature type="compositionally biased region" description="Basic and acidic residues" evidence="1">
    <location>
        <begin position="118"/>
        <end position="127"/>
    </location>
</feature>
<dbReference type="Proteomes" id="UP001163046">
    <property type="component" value="Unassembled WGS sequence"/>
</dbReference>
<comment type="caution">
    <text evidence="2">The sequence shown here is derived from an EMBL/GenBank/DDBJ whole genome shotgun (WGS) entry which is preliminary data.</text>
</comment>
<feature type="compositionally biased region" description="Polar residues" evidence="1">
    <location>
        <begin position="312"/>
        <end position="323"/>
    </location>
</feature>
<feature type="region of interest" description="Disordered" evidence="1">
    <location>
        <begin position="303"/>
        <end position="356"/>
    </location>
</feature>
<reference evidence="2" key="1">
    <citation type="submission" date="2023-01" db="EMBL/GenBank/DDBJ databases">
        <title>Genome assembly of the deep-sea coral Lophelia pertusa.</title>
        <authorList>
            <person name="Herrera S."/>
            <person name="Cordes E."/>
        </authorList>
    </citation>
    <scope>NUCLEOTIDE SEQUENCE</scope>
    <source>
        <strain evidence="2">USNM1676648</strain>
        <tissue evidence="2">Polyp</tissue>
    </source>
</reference>
<dbReference type="OrthoDB" id="5968649at2759"/>
<evidence type="ECO:0000313" key="2">
    <source>
        <dbReference type="EMBL" id="KAJ7363662.1"/>
    </source>
</evidence>
<sequence>MEPRWNCDIGQVLQTNAKEERKLKLQLGRINTAKREQLGKIDQEMISLRKQLLEDRKIFGTRSDIKRPEDKNGNILEGSCEDIQLHNVQPKLTAGLQQHEVINRNCFKPLRERSRRSKSLEQRERKLSPSRLVSTAQEGNGSLRRKMPEVGLLPPSCSTPSLRFGRRHSIAEINLNDTLLSKICPQTNSGGALKNTSLSSTAMTGVKMGHPRLRQRRASLPQAMLLERADHPVDLPKLKTIKLQPERSKLAMEKDSNQNVKLGNFSRHVNGDLKFKRRNSLPNFDNLPSNREPLVCKERLTARMQSRPKPGSANNRNVASPTKPSIFGRHFKKNPTPVSERSDEGDWNEQDDSESLGRVSLVEANEPEENDVEEISSEQELSFIPKATLQEKMNKFFMEWVEGPDEEPRTDIEELLQEFRKEKVQRSNKAGLGTDMEIESAVQEISQCSKDILPDEDST</sequence>
<dbReference type="AlphaFoldDB" id="A0A9W9YRB3"/>
<accession>A0A9W9YRB3</accession>
<organism evidence="2 3">
    <name type="scientific">Desmophyllum pertusum</name>
    <dbReference type="NCBI Taxonomy" id="174260"/>
    <lineage>
        <taxon>Eukaryota</taxon>
        <taxon>Metazoa</taxon>
        <taxon>Cnidaria</taxon>
        <taxon>Anthozoa</taxon>
        <taxon>Hexacorallia</taxon>
        <taxon>Scleractinia</taxon>
        <taxon>Caryophylliina</taxon>
        <taxon>Caryophylliidae</taxon>
        <taxon>Desmophyllum</taxon>
    </lineage>
</organism>
<keyword evidence="3" id="KW-1185">Reference proteome</keyword>